<protein>
    <submittedName>
        <fullName evidence="2">Uncharacterized protein</fullName>
    </submittedName>
</protein>
<dbReference type="Proteomes" id="UP001589575">
    <property type="component" value="Unassembled WGS sequence"/>
</dbReference>
<evidence type="ECO:0000313" key="3">
    <source>
        <dbReference type="Proteomes" id="UP001589575"/>
    </source>
</evidence>
<gene>
    <name evidence="2" type="ORF">ACFFX0_21505</name>
</gene>
<evidence type="ECO:0000256" key="1">
    <source>
        <dbReference type="SAM" id="MobiDB-lite"/>
    </source>
</evidence>
<feature type="region of interest" description="Disordered" evidence="1">
    <location>
        <begin position="74"/>
        <end position="93"/>
    </location>
</feature>
<evidence type="ECO:0000313" key="2">
    <source>
        <dbReference type="EMBL" id="MFB9073634.1"/>
    </source>
</evidence>
<feature type="region of interest" description="Disordered" evidence="1">
    <location>
        <begin position="1"/>
        <end position="35"/>
    </location>
</feature>
<organism evidence="2 3">
    <name type="scientific">Citricoccus parietis</name>
    <dbReference type="NCBI Taxonomy" id="592307"/>
    <lineage>
        <taxon>Bacteria</taxon>
        <taxon>Bacillati</taxon>
        <taxon>Actinomycetota</taxon>
        <taxon>Actinomycetes</taxon>
        <taxon>Micrococcales</taxon>
        <taxon>Micrococcaceae</taxon>
        <taxon>Citricoccus</taxon>
    </lineage>
</organism>
<comment type="caution">
    <text evidence="2">The sequence shown here is derived from an EMBL/GenBank/DDBJ whole genome shotgun (WGS) entry which is preliminary data.</text>
</comment>
<reference evidence="2 3" key="1">
    <citation type="submission" date="2024-09" db="EMBL/GenBank/DDBJ databases">
        <authorList>
            <person name="Sun Q."/>
            <person name="Mori K."/>
        </authorList>
    </citation>
    <scope>NUCLEOTIDE SEQUENCE [LARGE SCALE GENOMIC DNA]</scope>
    <source>
        <strain evidence="2 3">CCM 7609</strain>
    </source>
</reference>
<accession>A0ABV5G3X1</accession>
<sequence length="93" mass="10106">MMPKLRAASVMPVRGSSLIVPPGSSSADRGPRHCGSHFVPTSVDRAEGSSPLQGETVDEWRELPILVDVLQQRTDSVSEGFHGPRTRTDRLRG</sequence>
<proteinExistence type="predicted"/>
<dbReference type="EMBL" id="JBHMFI010000001">
    <property type="protein sequence ID" value="MFB9073634.1"/>
    <property type="molecule type" value="Genomic_DNA"/>
</dbReference>
<name>A0ABV5G3X1_9MICC</name>
<keyword evidence="3" id="KW-1185">Reference proteome</keyword>